<name>A0A8J7FK07_9GAMM</name>
<evidence type="ECO:0000313" key="9">
    <source>
        <dbReference type="EMBL" id="MBE9399413.1"/>
    </source>
</evidence>
<dbReference type="AlphaFoldDB" id="A0A8J7FK07"/>
<evidence type="ECO:0000256" key="6">
    <source>
        <dbReference type="PROSITE-ProRule" id="PRU00433"/>
    </source>
</evidence>
<evidence type="ECO:0000256" key="4">
    <source>
        <dbReference type="ARBA" id="ARBA00023002"/>
    </source>
</evidence>
<dbReference type="GO" id="GO:0004130">
    <property type="term" value="F:cytochrome-c peroxidase activity"/>
    <property type="evidence" value="ECO:0007669"/>
    <property type="project" value="TreeGrafter"/>
</dbReference>
<keyword evidence="2 6" id="KW-0349">Heme</keyword>
<dbReference type="EMBL" id="JADEYS010000027">
    <property type="protein sequence ID" value="MBE9399413.1"/>
    <property type="molecule type" value="Genomic_DNA"/>
</dbReference>
<dbReference type="GO" id="GO:0030313">
    <property type="term" value="C:cell envelope"/>
    <property type="evidence" value="ECO:0007669"/>
    <property type="project" value="UniProtKB-SubCell"/>
</dbReference>
<evidence type="ECO:0000256" key="7">
    <source>
        <dbReference type="SAM" id="Phobius"/>
    </source>
</evidence>
<dbReference type="InterPro" id="IPR004852">
    <property type="entry name" value="Di-haem_cyt_c_peroxidsae"/>
</dbReference>
<evidence type="ECO:0000256" key="3">
    <source>
        <dbReference type="ARBA" id="ARBA00022723"/>
    </source>
</evidence>
<keyword evidence="5 6" id="KW-0408">Iron</keyword>
<proteinExistence type="predicted"/>
<dbReference type="Proteomes" id="UP000640333">
    <property type="component" value="Unassembled WGS sequence"/>
</dbReference>
<dbReference type="PANTHER" id="PTHR30600">
    <property type="entry name" value="CYTOCHROME C PEROXIDASE-RELATED"/>
    <property type="match status" value="1"/>
</dbReference>
<keyword evidence="3 6" id="KW-0479">Metal-binding</keyword>
<dbReference type="GO" id="GO:0020037">
    <property type="term" value="F:heme binding"/>
    <property type="evidence" value="ECO:0007669"/>
    <property type="project" value="InterPro"/>
</dbReference>
<evidence type="ECO:0000313" key="10">
    <source>
        <dbReference type="Proteomes" id="UP000640333"/>
    </source>
</evidence>
<keyword evidence="10" id="KW-1185">Reference proteome</keyword>
<dbReference type="InterPro" id="IPR051395">
    <property type="entry name" value="Cytochrome_c_Peroxidase/MauG"/>
</dbReference>
<dbReference type="RefSeq" id="WP_193955108.1">
    <property type="nucleotide sequence ID" value="NZ_JADEYS010000027.1"/>
</dbReference>
<keyword evidence="4" id="KW-0560">Oxidoreductase</keyword>
<organism evidence="9 10">
    <name type="scientific">Pontibacterium sinense</name>
    <dbReference type="NCBI Taxonomy" id="2781979"/>
    <lineage>
        <taxon>Bacteria</taxon>
        <taxon>Pseudomonadati</taxon>
        <taxon>Pseudomonadota</taxon>
        <taxon>Gammaproteobacteria</taxon>
        <taxon>Oceanospirillales</taxon>
        <taxon>Oceanospirillaceae</taxon>
        <taxon>Pontibacterium</taxon>
    </lineage>
</organism>
<keyword evidence="7" id="KW-0472">Membrane</keyword>
<evidence type="ECO:0000256" key="1">
    <source>
        <dbReference type="ARBA" id="ARBA00004196"/>
    </source>
</evidence>
<feature type="transmembrane region" description="Helical" evidence="7">
    <location>
        <begin position="47"/>
        <end position="72"/>
    </location>
</feature>
<keyword evidence="7" id="KW-0812">Transmembrane</keyword>
<comment type="caution">
    <text evidence="9">The sequence shown here is derived from an EMBL/GenBank/DDBJ whole genome shotgun (WGS) entry which is preliminary data.</text>
</comment>
<reference evidence="9" key="1">
    <citation type="submission" date="2020-10" db="EMBL/GenBank/DDBJ databases">
        <title>Bacterium isolated from coastal waters sediment.</title>
        <authorList>
            <person name="Chen R.-J."/>
            <person name="Lu D.-C."/>
            <person name="Zhu K.-L."/>
            <person name="Du Z.-J."/>
        </authorList>
    </citation>
    <scope>NUCLEOTIDE SEQUENCE</scope>
    <source>
        <strain evidence="9">N1Y112</strain>
    </source>
</reference>
<dbReference type="Gene3D" id="1.10.760.10">
    <property type="entry name" value="Cytochrome c-like domain"/>
    <property type="match status" value="2"/>
</dbReference>
<dbReference type="InterPro" id="IPR036909">
    <property type="entry name" value="Cyt_c-like_dom_sf"/>
</dbReference>
<feature type="domain" description="Cytochrome c" evidence="8">
    <location>
        <begin position="286"/>
        <end position="438"/>
    </location>
</feature>
<dbReference type="Pfam" id="PF03150">
    <property type="entry name" value="CCP_MauG"/>
    <property type="match status" value="1"/>
</dbReference>
<accession>A0A8J7FK07</accession>
<dbReference type="PROSITE" id="PS51007">
    <property type="entry name" value="CYTC"/>
    <property type="match status" value="2"/>
</dbReference>
<sequence>MSSDINFDLGAGQIEFLTYGIVLAGAGFLVLTGLVKELAPAERRRWMLGVALGTGVLAFTLKIAFVVLFSVFSVPMLDMLATPQKTLAGENSNFAQLNRFRSGTLLPSPYIWQALPHEAPTPTNNPQTPEKIALGENLFFDKRLSYDRTLSCASCHELSINRGGADGLPASVGIYDQQGTRNAPTVLNSAFQRVLFWDGRAASLEEQALGPLVNPIEMGMPSIASVEARIQSIPDYAEKYSSAFPENPVINAENTAKAIAAYERTLITPDSPYDRFVRGDDSALTEQQILGMALFEETGCPLCHSGPNFSEASVFGVTAVYRSFPTISGSDYEEKYQLTDDLGLAANTPNATRGVWRVPSLRNVSLTAPYLHNGSVDSLEEVVRIMATVQLGKTLSEKPEDDQQVNWSTGGRSFQVTRNHALTDDEVDNIVAFLKALSSDPASFNR</sequence>
<dbReference type="InterPro" id="IPR009056">
    <property type="entry name" value="Cyt_c-like_dom"/>
</dbReference>
<comment type="subcellular location">
    <subcellularLocation>
        <location evidence="1">Cell envelope</location>
    </subcellularLocation>
</comment>
<evidence type="ECO:0000256" key="5">
    <source>
        <dbReference type="ARBA" id="ARBA00023004"/>
    </source>
</evidence>
<dbReference type="PANTHER" id="PTHR30600:SF7">
    <property type="entry name" value="CYTOCHROME C PEROXIDASE-RELATED"/>
    <property type="match status" value="1"/>
</dbReference>
<dbReference type="GO" id="GO:0046872">
    <property type="term" value="F:metal ion binding"/>
    <property type="evidence" value="ECO:0007669"/>
    <property type="project" value="UniProtKB-KW"/>
</dbReference>
<evidence type="ECO:0000259" key="8">
    <source>
        <dbReference type="PROSITE" id="PS51007"/>
    </source>
</evidence>
<keyword evidence="7" id="KW-1133">Transmembrane helix</keyword>
<protein>
    <submittedName>
        <fullName evidence="9">C-type cytochrome</fullName>
    </submittedName>
</protein>
<feature type="transmembrane region" description="Helical" evidence="7">
    <location>
        <begin position="16"/>
        <end position="35"/>
    </location>
</feature>
<evidence type="ECO:0000256" key="2">
    <source>
        <dbReference type="ARBA" id="ARBA00022617"/>
    </source>
</evidence>
<dbReference type="GO" id="GO:0009055">
    <property type="term" value="F:electron transfer activity"/>
    <property type="evidence" value="ECO:0007669"/>
    <property type="project" value="InterPro"/>
</dbReference>
<gene>
    <name evidence="9" type="ORF">IOQ59_19295</name>
</gene>
<feature type="domain" description="Cytochrome c" evidence="8">
    <location>
        <begin position="130"/>
        <end position="241"/>
    </location>
</feature>
<dbReference type="SUPFAM" id="SSF46626">
    <property type="entry name" value="Cytochrome c"/>
    <property type="match status" value="2"/>
</dbReference>